<comment type="caution">
    <text evidence="1">The sequence shown here is derived from an EMBL/GenBank/DDBJ whole genome shotgun (WGS) entry which is preliminary data.</text>
</comment>
<organism evidence="1 2">
    <name type="scientific">Elysia crispata</name>
    <name type="common">lettuce slug</name>
    <dbReference type="NCBI Taxonomy" id="231223"/>
    <lineage>
        <taxon>Eukaryota</taxon>
        <taxon>Metazoa</taxon>
        <taxon>Spiralia</taxon>
        <taxon>Lophotrochozoa</taxon>
        <taxon>Mollusca</taxon>
        <taxon>Gastropoda</taxon>
        <taxon>Heterobranchia</taxon>
        <taxon>Euthyneura</taxon>
        <taxon>Panpulmonata</taxon>
        <taxon>Sacoglossa</taxon>
        <taxon>Placobranchoidea</taxon>
        <taxon>Plakobranchidae</taxon>
        <taxon>Elysia</taxon>
    </lineage>
</organism>
<dbReference type="Proteomes" id="UP001283361">
    <property type="component" value="Unassembled WGS sequence"/>
</dbReference>
<proteinExistence type="predicted"/>
<accession>A0AAE1CL29</accession>
<sequence length="204" mass="22289">MDIADRETVVSTGRRIHKQNTSSMDIADRETVVSTGRRIHKQNTSSMDIADRETVVNTGRAMQLSCGIIHKQNTSSMDIADRETVVSTGRRIHKQNTSSMDIAKRETVVNTGRAMQLSCGIIHKQNASSALGLESQAAKPLIGQDASRHVGLCNVAFKSMPAGLHPPRQQLPMCMSVIYHQLMGMTVSAATTRSHDVKLGRLDP</sequence>
<reference evidence="1" key="1">
    <citation type="journal article" date="2023" name="G3 (Bethesda)">
        <title>A reference genome for the long-term kleptoplast-retaining sea slug Elysia crispata morphotype clarki.</title>
        <authorList>
            <person name="Eastman K.E."/>
            <person name="Pendleton A.L."/>
            <person name="Shaikh M.A."/>
            <person name="Suttiyut T."/>
            <person name="Ogas R."/>
            <person name="Tomko P."/>
            <person name="Gavelis G."/>
            <person name="Widhalm J.R."/>
            <person name="Wisecaver J.H."/>
        </authorList>
    </citation>
    <scope>NUCLEOTIDE SEQUENCE</scope>
    <source>
        <strain evidence="1">ECLA1</strain>
    </source>
</reference>
<keyword evidence="2" id="KW-1185">Reference proteome</keyword>
<evidence type="ECO:0000313" key="2">
    <source>
        <dbReference type="Proteomes" id="UP001283361"/>
    </source>
</evidence>
<evidence type="ECO:0000313" key="1">
    <source>
        <dbReference type="EMBL" id="KAK3706901.1"/>
    </source>
</evidence>
<dbReference type="EMBL" id="JAWDGP010007736">
    <property type="protein sequence ID" value="KAK3706901.1"/>
    <property type="molecule type" value="Genomic_DNA"/>
</dbReference>
<dbReference type="AlphaFoldDB" id="A0AAE1CL29"/>
<protein>
    <submittedName>
        <fullName evidence="1">Uncharacterized protein</fullName>
    </submittedName>
</protein>
<name>A0AAE1CL29_9GAST</name>
<gene>
    <name evidence="1" type="ORF">RRG08_051304</name>
</gene>